<sequence>MSQIAKSFRSVPKTGVIYVMSRAEELGFSYQDPDWVNLGQGAPETGDIGAAIPRLESIMVNIENSEYSPVAGNRELRTQVAKLYNERYRKGCSSQYTYRNVAISAGGRAGLTRIAAALGNVNLGHFLPDYTAYEELFEAFKAFVPIPIVVHAKDGFKLAPELLEMEVVARGLGAILLSNPCNPTGEVILGDDLRDFVDIARRTSSFQIYDEFYSHYIYDSQHPYVSAARYVDDVNRDPVVIVDGLTKNWRYPGLRLSWTIGPEDLIDRVSSAGSFLDGGAAHPIQQAAISLLDPEVANGQAAAIQKHFSEKRRFMMSELKDMGFVMPSSCNGSFYCFASLENLKGFTDGMDLFEQLLKEKVICVPGEFFDVNPGRRRRHIPSRLKGYVRFSYGPEMAALEKGLGRLKDLLSQR</sequence>
<keyword evidence="5" id="KW-0663">Pyridoxal phosphate</keyword>
<keyword evidence="4" id="KW-0808">Transferase</keyword>
<organism evidence="7 8">
    <name type="scientific">Pseudobacteriovorax antillogorgiicola</name>
    <dbReference type="NCBI Taxonomy" id="1513793"/>
    <lineage>
        <taxon>Bacteria</taxon>
        <taxon>Pseudomonadati</taxon>
        <taxon>Bdellovibrionota</taxon>
        <taxon>Oligoflexia</taxon>
        <taxon>Oligoflexales</taxon>
        <taxon>Pseudobacteriovoracaceae</taxon>
        <taxon>Pseudobacteriovorax</taxon>
    </lineage>
</organism>
<keyword evidence="3" id="KW-0032">Aminotransferase</keyword>
<evidence type="ECO:0000256" key="4">
    <source>
        <dbReference type="ARBA" id="ARBA00022679"/>
    </source>
</evidence>
<accession>A0A1Y6BX43</accession>
<dbReference type="OrthoDB" id="9804474at2"/>
<evidence type="ECO:0000256" key="5">
    <source>
        <dbReference type="ARBA" id="ARBA00022898"/>
    </source>
</evidence>
<dbReference type="RefSeq" id="WP_132320692.1">
    <property type="nucleotide sequence ID" value="NZ_FWZT01000010.1"/>
</dbReference>
<evidence type="ECO:0000256" key="2">
    <source>
        <dbReference type="ARBA" id="ARBA00007441"/>
    </source>
</evidence>
<dbReference type="SUPFAM" id="SSF53383">
    <property type="entry name" value="PLP-dependent transferases"/>
    <property type="match status" value="1"/>
</dbReference>
<evidence type="ECO:0000313" key="8">
    <source>
        <dbReference type="Proteomes" id="UP000192907"/>
    </source>
</evidence>
<keyword evidence="8" id="KW-1185">Reference proteome</keyword>
<reference evidence="8" key="1">
    <citation type="submission" date="2017-04" db="EMBL/GenBank/DDBJ databases">
        <authorList>
            <person name="Varghese N."/>
            <person name="Submissions S."/>
        </authorList>
    </citation>
    <scope>NUCLEOTIDE SEQUENCE [LARGE SCALE GENOMIC DNA]</scope>
    <source>
        <strain evidence="8">RKEM611</strain>
    </source>
</reference>
<feature type="domain" description="Aminotransferase class I/classII large" evidence="6">
    <location>
        <begin position="34"/>
        <end position="397"/>
    </location>
</feature>
<dbReference type="InterPro" id="IPR015424">
    <property type="entry name" value="PyrdxlP-dep_Trfase"/>
</dbReference>
<dbReference type="PANTHER" id="PTHR46383">
    <property type="entry name" value="ASPARTATE AMINOTRANSFERASE"/>
    <property type="match status" value="1"/>
</dbReference>
<comment type="cofactor">
    <cofactor evidence="1">
        <name>pyridoxal 5'-phosphate</name>
        <dbReference type="ChEBI" id="CHEBI:597326"/>
    </cofactor>
</comment>
<dbReference type="GO" id="GO:0030170">
    <property type="term" value="F:pyridoxal phosphate binding"/>
    <property type="evidence" value="ECO:0007669"/>
    <property type="project" value="InterPro"/>
</dbReference>
<dbReference type="AlphaFoldDB" id="A0A1Y6BX43"/>
<dbReference type="Pfam" id="PF00155">
    <property type="entry name" value="Aminotran_1_2"/>
    <property type="match status" value="1"/>
</dbReference>
<dbReference type="GO" id="GO:0008483">
    <property type="term" value="F:transaminase activity"/>
    <property type="evidence" value="ECO:0007669"/>
    <property type="project" value="UniProtKB-KW"/>
</dbReference>
<evidence type="ECO:0000313" key="7">
    <source>
        <dbReference type="EMBL" id="SMF32425.1"/>
    </source>
</evidence>
<dbReference type="STRING" id="1513793.SAMN06296036_11028"/>
<dbReference type="InterPro" id="IPR015421">
    <property type="entry name" value="PyrdxlP-dep_Trfase_major"/>
</dbReference>
<dbReference type="CDD" id="cd00609">
    <property type="entry name" value="AAT_like"/>
    <property type="match status" value="1"/>
</dbReference>
<dbReference type="Gene3D" id="3.40.640.10">
    <property type="entry name" value="Type I PLP-dependent aspartate aminotransferase-like (Major domain)"/>
    <property type="match status" value="1"/>
</dbReference>
<gene>
    <name evidence="7" type="ORF">SAMN06296036_11028</name>
</gene>
<dbReference type="PANTHER" id="PTHR46383:SF1">
    <property type="entry name" value="ASPARTATE AMINOTRANSFERASE"/>
    <property type="match status" value="1"/>
</dbReference>
<dbReference type="EMBL" id="FWZT01000010">
    <property type="protein sequence ID" value="SMF32425.1"/>
    <property type="molecule type" value="Genomic_DNA"/>
</dbReference>
<name>A0A1Y6BX43_9BACT</name>
<evidence type="ECO:0000256" key="1">
    <source>
        <dbReference type="ARBA" id="ARBA00001933"/>
    </source>
</evidence>
<protein>
    <recommendedName>
        <fullName evidence="6">Aminotransferase class I/classII large domain-containing protein</fullName>
    </recommendedName>
</protein>
<dbReference type="GO" id="GO:0006520">
    <property type="term" value="P:amino acid metabolic process"/>
    <property type="evidence" value="ECO:0007669"/>
    <property type="project" value="InterPro"/>
</dbReference>
<dbReference type="InterPro" id="IPR050596">
    <property type="entry name" value="AspAT/PAT-like"/>
</dbReference>
<dbReference type="InterPro" id="IPR004839">
    <property type="entry name" value="Aminotransferase_I/II_large"/>
</dbReference>
<proteinExistence type="inferred from homology"/>
<evidence type="ECO:0000256" key="3">
    <source>
        <dbReference type="ARBA" id="ARBA00022576"/>
    </source>
</evidence>
<comment type="similarity">
    <text evidence="2">Belongs to the class-I pyridoxal-phosphate-dependent aminotransferase family.</text>
</comment>
<evidence type="ECO:0000259" key="6">
    <source>
        <dbReference type="Pfam" id="PF00155"/>
    </source>
</evidence>
<dbReference type="Proteomes" id="UP000192907">
    <property type="component" value="Unassembled WGS sequence"/>
</dbReference>